<evidence type="ECO:0000313" key="4">
    <source>
        <dbReference type="EMBL" id="ORY35512.1"/>
    </source>
</evidence>
<protein>
    <recommendedName>
        <fullName evidence="6">Guanine nucleotide exchange factor Vps9</fullName>
    </recommendedName>
</protein>
<dbReference type="Pfam" id="PF02845">
    <property type="entry name" value="CUE"/>
    <property type="match status" value="1"/>
</dbReference>
<gene>
    <name evidence="4" type="ORF">BCR39DRAFT_563092</name>
</gene>
<evidence type="ECO:0000259" key="2">
    <source>
        <dbReference type="PROSITE" id="PS51140"/>
    </source>
</evidence>
<dbReference type="EMBL" id="MCFC01000001">
    <property type="protein sequence ID" value="ORY35512.1"/>
    <property type="molecule type" value="Genomic_DNA"/>
</dbReference>
<dbReference type="InterPro" id="IPR041545">
    <property type="entry name" value="DUF5601"/>
</dbReference>
<evidence type="ECO:0000256" key="1">
    <source>
        <dbReference type="SAM" id="MobiDB-lite"/>
    </source>
</evidence>
<dbReference type="PROSITE" id="PS51140">
    <property type="entry name" value="CUE"/>
    <property type="match status" value="1"/>
</dbReference>
<dbReference type="SUPFAM" id="SSF109993">
    <property type="entry name" value="VPS9 domain"/>
    <property type="match status" value="1"/>
</dbReference>
<dbReference type="Gene3D" id="1.20.1050.80">
    <property type="entry name" value="VPS9 domain"/>
    <property type="match status" value="1"/>
</dbReference>
<dbReference type="CDD" id="cd14279">
    <property type="entry name" value="CUE"/>
    <property type="match status" value="1"/>
</dbReference>
<feature type="compositionally biased region" description="Basic and acidic residues" evidence="1">
    <location>
        <begin position="404"/>
        <end position="414"/>
    </location>
</feature>
<evidence type="ECO:0000259" key="3">
    <source>
        <dbReference type="PROSITE" id="PS51205"/>
    </source>
</evidence>
<keyword evidence="5" id="KW-1185">Reference proteome</keyword>
<dbReference type="InterPro" id="IPR009060">
    <property type="entry name" value="UBA-like_sf"/>
</dbReference>
<dbReference type="Pfam" id="PF18151">
    <property type="entry name" value="DUF5601"/>
    <property type="match status" value="1"/>
</dbReference>
<name>A0A1Y2BL62_9TREE</name>
<dbReference type="InterPro" id="IPR003123">
    <property type="entry name" value="VPS9"/>
</dbReference>
<dbReference type="SMART" id="SM00167">
    <property type="entry name" value="VPS9"/>
    <property type="match status" value="1"/>
</dbReference>
<dbReference type="GO" id="GO:0030139">
    <property type="term" value="C:endocytic vesicle"/>
    <property type="evidence" value="ECO:0007669"/>
    <property type="project" value="TreeGrafter"/>
</dbReference>
<reference evidence="4 5" key="1">
    <citation type="submission" date="2016-07" db="EMBL/GenBank/DDBJ databases">
        <title>Pervasive Adenine N6-methylation of Active Genes in Fungi.</title>
        <authorList>
            <consortium name="DOE Joint Genome Institute"/>
            <person name="Mondo S.J."/>
            <person name="Dannebaum R.O."/>
            <person name="Kuo R.C."/>
            <person name="Labutti K."/>
            <person name="Haridas S."/>
            <person name="Kuo A."/>
            <person name="Salamov A."/>
            <person name="Ahrendt S.R."/>
            <person name="Lipzen A."/>
            <person name="Sullivan W."/>
            <person name="Andreopoulos W.B."/>
            <person name="Clum A."/>
            <person name="Lindquist E."/>
            <person name="Daum C."/>
            <person name="Ramamoorthy G.K."/>
            <person name="Gryganskyi A."/>
            <person name="Culley D."/>
            <person name="Magnuson J.K."/>
            <person name="James T.Y."/>
            <person name="O'Malley M.A."/>
            <person name="Stajich J.E."/>
            <person name="Spatafora J.W."/>
            <person name="Visel A."/>
            <person name="Grigoriev I.V."/>
        </authorList>
    </citation>
    <scope>NUCLEOTIDE SEQUENCE [LARGE SCALE GENOMIC DNA]</scope>
    <source>
        <strain evidence="4 5">68-887.2</strain>
    </source>
</reference>
<dbReference type="PANTHER" id="PTHR23101:SF25">
    <property type="entry name" value="GTPASE-ACTIVATING PROTEIN AND VPS9 DOMAIN-CONTAINING PROTEIN 1"/>
    <property type="match status" value="1"/>
</dbReference>
<dbReference type="OrthoDB" id="300289at2759"/>
<proteinExistence type="predicted"/>
<accession>A0A1Y2BL62</accession>
<feature type="region of interest" description="Disordered" evidence="1">
    <location>
        <begin position="402"/>
        <end position="423"/>
    </location>
</feature>
<dbReference type="GO" id="GO:0043130">
    <property type="term" value="F:ubiquitin binding"/>
    <property type="evidence" value="ECO:0007669"/>
    <property type="project" value="InterPro"/>
</dbReference>
<evidence type="ECO:0008006" key="6">
    <source>
        <dbReference type="Google" id="ProtNLM"/>
    </source>
</evidence>
<dbReference type="Gene3D" id="1.10.8.10">
    <property type="entry name" value="DNA helicase RuvA subunit, C-terminal domain"/>
    <property type="match status" value="1"/>
</dbReference>
<dbReference type="InterPro" id="IPR045046">
    <property type="entry name" value="Vps9-like"/>
</dbReference>
<dbReference type="AlphaFoldDB" id="A0A1Y2BL62"/>
<dbReference type="SUPFAM" id="SSF46934">
    <property type="entry name" value="UBA-like"/>
    <property type="match status" value="1"/>
</dbReference>
<sequence length="500" mass="55316">MDGTQSQQLAEPEPVDNLTTPAPRSRPLTPGAPPPNPPGLAQDTPDKPGESSASGAARAELATPVANAEPNEVPFNFAGFLKDLRAKSAEPVAKYLKSFLSNFAKKPFTVNEQVKLIHDFLEFISGKMRQVEPWQSQPVPEFENALEAMEKLVMNRLYNYTFTPQLVPSQPITTDDLERDAVFAQRVRLFGWIRERHLDVPEGDASQGFLGFAEQELLKINHYKAPRDKMICILNCCKVIFGLIRHAHGAEAASADTFVPILIFVVLQANPENLLSNIEYINRFRSASKLQGEAGYYLSSLSGAISFIETMDASSLSNISREEFERNVEDAIQELPPSPSATVSRPIASEMSPFSATTEGDEPARPLSFPSLDNTRRFFQRTGTQVSDVVSRPLGAIGKIFDGIQKETPERRPSTPESPSQRFAQLEIDESRSRSGTPEVPIPDFQSTLEQSQEAFTQTRHANVQTLHQMFPDLDEDIAEAVLEGCGDDLGLAIDRLLEM</sequence>
<feature type="domain" description="CUE" evidence="2">
    <location>
        <begin position="459"/>
        <end position="500"/>
    </location>
</feature>
<organism evidence="4 5">
    <name type="scientific">Naematelia encephala</name>
    <dbReference type="NCBI Taxonomy" id="71784"/>
    <lineage>
        <taxon>Eukaryota</taxon>
        <taxon>Fungi</taxon>
        <taxon>Dikarya</taxon>
        <taxon>Basidiomycota</taxon>
        <taxon>Agaricomycotina</taxon>
        <taxon>Tremellomycetes</taxon>
        <taxon>Tremellales</taxon>
        <taxon>Naemateliaceae</taxon>
        <taxon>Naematelia</taxon>
    </lineage>
</organism>
<dbReference type="GO" id="GO:0016192">
    <property type="term" value="P:vesicle-mediated transport"/>
    <property type="evidence" value="ECO:0007669"/>
    <property type="project" value="InterPro"/>
</dbReference>
<dbReference type="GO" id="GO:0005085">
    <property type="term" value="F:guanyl-nucleotide exchange factor activity"/>
    <property type="evidence" value="ECO:0007669"/>
    <property type="project" value="InterPro"/>
</dbReference>
<dbReference type="InParanoid" id="A0A1Y2BL62"/>
<comment type="caution">
    <text evidence="4">The sequence shown here is derived from an EMBL/GenBank/DDBJ whole genome shotgun (WGS) entry which is preliminary data.</text>
</comment>
<dbReference type="PROSITE" id="PS51205">
    <property type="entry name" value="VPS9"/>
    <property type="match status" value="1"/>
</dbReference>
<dbReference type="GO" id="GO:0005829">
    <property type="term" value="C:cytosol"/>
    <property type="evidence" value="ECO:0007669"/>
    <property type="project" value="TreeGrafter"/>
</dbReference>
<dbReference type="Pfam" id="PF02204">
    <property type="entry name" value="VPS9"/>
    <property type="match status" value="1"/>
</dbReference>
<dbReference type="STRING" id="71784.A0A1Y2BL62"/>
<dbReference type="Proteomes" id="UP000193986">
    <property type="component" value="Unassembled WGS sequence"/>
</dbReference>
<dbReference type="GO" id="GO:0031267">
    <property type="term" value="F:small GTPase binding"/>
    <property type="evidence" value="ECO:0007669"/>
    <property type="project" value="TreeGrafter"/>
</dbReference>
<evidence type="ECO:0000313" key="5">
    <source>
        <dbReference type="Proteomes" id="UP000193986"/>
    </source>
</evidence>
<dbReference type="Gene3D" id="1.10.246.120">
    <property type="match status" value="1"/>
</dbReference>
<dbReference type="InterPro" id="IPR003892">
    <property type="entry name" value="CUE"/>
</dbReference>
<dbReference type="InterPro" id="IPR037191">
    <property type="entry name" value="VPS9_dom_sf"/>
</dbReference>
<feature type="region of interest" description="Disordered" evidence="1">
    <location>
        <begin position="1"/>
        <end position="58"/>
    </location>
</feature>
<dbReference type="FunCoup" id="A0A1Y2BL62">
    <property type="interactions" value="56"/>
</dbReference>
<feature type="domain" description="VPS9" evidence="3">
    <location>
        <begin position="177"/>
        <end position="317"/>
    </location>
</feature>
<dbReference type="PANTHER" id="PTHR23101">
    <property type="entry name" value="RAB GDP/GTP EXCHANGE FACTOR"/>
    <property type="match status" value="1"/>
</dbReference>